<accession>A0A392U159</accession>
<keyword evidence="1" id="KW-0548">Nucleotidyltransferase</keyword>
<keyword evidence="1" id="KW-0808">Transferase</keyword>
<evidence type="ECO:0000313" key="2">
    <source>
        <dbReference type="Proteomes" id="UP000265520"/>
    </source>
</evidence>
<dbReference type="EMBL" id="LXQA010690930">
    <property type="protein sequence ID" value="MCI66210.1"/>
    <property type="molecule type" value="Genomic_DNA"/>
</dbReference>
<evidence type="ECO:0000313" key="1">
    <source>
        <dbReference type="EMBL" id="MCI66210.1"/>
    </source>
</evidence>
<keyword evidence="2" id="KW-1185">Reference proteome</keyword>
<dbReference type="Proteomes" id="UP000265520">
    <property type="component" value="Unassembled WGS sequence"/>
</dbReference>
<reference evidence="1 2" key="1">
    <citation type="journal article" date="2018" name="Front. Plant Sci.">
        <title>Red Clover (Trifolium pratense) and Zigzag Clover (T. medium) - A Picture of Genomic Similarities and Differences.</title>
        <authorList>
            <person name="Dluhosova J."/>
            <person name="Istvanek J."/>
            <person name="Nedelnik J."/>
            <person name="Repkova J."/>
        </authorList>
    </citation>
    <scope>NUCLEOTIDE SEQUENCE [LARGE SCALE GENOMIC DNA]</scope>
    <source>
        <strain evidence="2">cv. 10/8</strain>
        <tissue evidence="1">Leaf</tissue>
    </source>
</reference>
<comment type="caution">
    <text evidence="1">The sequence shown here is derived from an EMBL/GenBank/DDBJ whole genome shotgun (WGS) entry which is preliminary data.</text>
</comment>
<keyword evidence="1" id="KW-0695">RNA-directed DNA polymerase</keyword>
<dbReference type="GO" id="GO:0003964">
    <property type="term" value="F:RNA-directed DNA polymerase activity"/>
    <property type="evidence" value="ECO:0007669"/>
    <property type="project" value="UniProtKB-KW"/>
</dbReference>
<name>A0A392U159_9FABA</name>
<sequence>MIVAEYAAKFESLSVFSPYYNTPEAEYDKCTKFESGLRPE</sequence>
<dbReference type="AlphaFoldDB" id="A0A392U159"/>
<feature type="non-terminal residue" evidence="1">
    <location>
        <position position="40"/>
    </location>
</feature>
<protein>
    <submittedName>
        <fullName evidence="1">RNA-directed DNA polymerase (Reverse transcriptase)</fullName>
    </submittedName>
</protein>
<organism evidence="1 2">
    <name type="scientific">Trifolium medium</name>
    <dbReference type="NCBI Taxonomy" id="97028"/>
    <lineage>
        <taxon>Eukaryota</taxon>
        <taxon>Viridiplantae</taxon>
        <taxon>Streptophyta</taxon>
        <taxon>Embryophyta</taxon>
        <taxon>Tracheophyta</taxon>
        <taxon>Spermatophyta</taxon>
        <taxon>Magnoliopsida</taxon>
        <taxon>eudicotyledons</taxon>
        <taxon>Gunneridae</taxon>
        <taxon>Pentapetalae</taxon>
        <taxon>rosids</taxon>
        <taxon>fabids</taxon>
        <taxon>Fabales</taxon>
        <taxon>Fabaceae</taxon>
        <taxon>Papilionoideae</taxon>
        <taxon>50 kb inversion clade</taxon>
        <taxon>NPAAA clade</taxon>
        <taxon>Hologalegina</taxon>
        <taxon>IRL clade</taxon>
        <taxon>Trifolieae</taxon>
        <taxon>Trifolium</taxon>
    </lineage>
</organism>
<proteinExistence type="predicted"/>